<proteinExistence type="predicted"/>
<dbReference type="GeneID" id="111122604"/>
<feature type="chain" id="PRO_5034853223" evidence="5">
    <location>
        <begin position="18"/>
        <end position="191"/>
    </location>
</feature>
<keyword evidence="2" id="KW-0863">Zinc-finger</keyword>
<organism evidence="7 8">
    <name type="scientific">Crassostrea virginica</name>
    <name type="common">Eastern oyster</name>
    <dbReference type="NCBI Taxonomy" id="6565"/>
    <lineage>
        <taxon>Eukaryota</taxon>
        <taxon>Metazoa</taxon>
        <taxon>Spiralia</taxon>
        <taxon>Lophotrochozoa</taxon>
        <taxon>Mollusca</taxon>
        <taxon>Bivalvia</taxon>
        <taxon>Autobranchia</taxon>
        <taxon>Pteriomorphia</taxon>
        <taxon>Ostreida</taxon>
        <taxon>Ostreoidea</taxon>
        <taxon>Ostreidae</taxon>
        <taxon>Crassostrea</taxon>
    </lineage>
</organism>
<evidence type="ECO:0000256" key="2">
    <source>
        <dbReference type="ARBA" id="ARBA00022771"/>
    </source>
</evidence>
<dbReference type="GO" id="GO:0008270">
    <property type="term" value="F:zinc ion binding"/>
    <property type="evidence" value="ECO:0007669"/>
    <property type="project" value="UniProtKB-KW"/>
</dbReference>
<evidence type="ECO:0000256" key="4">
    <source>
        <dbReference type="ARBA" id="ARBA00023125"/>
    </source>
</evidence>
<keyword evidence="4" id="KW-0238">DNA-binding</keyword>
<evidence type="ECO:0000259" key="6">
    <source>
        <dbReference type="Pfam" id="PF05485"/>
    </source>
</evidence>
<dbReference type="Pfam" id="PF05485">
    <property type="entry name" value="THAP"/>
    <property type="match status" value="1"/>
</dbReference>
<accession>A0A8B8CY10</accession>
<keyword evidence="5" id="KW-0732">Signal</keyword>
<keyword evidence="1" id="KW-0479">Metal-binding</keyword>
<dbReference type="RefSeq" id="XP_022320129.1">
    <property type="nucleotide sequence ID" value="XM_022464421.1"/>
</dbReference>
<evidence type="ECO:0000256" key="5">
    <source>
        <dbReference type="SAM" id="SignalP"/>
    </source>
</evidence>
<protein>
    <submittedName>
        <fullName evidence="8">Uncharacterized protein LOC111122604 isoform X5</fullName>
    </submittedName>
</protein>
<keyword evidence="7" id="KW-1185">Reference proteome</keyword>
<dbReference type="InterPro" id="IPR006612">
    <property type="entry name" value="THAP_Znf"/>
</dbReference>
<keyword evidence="3" id="KW-0862">Zinc</keyword>
<dbReference type="GO" id="GO:0003677">
    <property type="term" value="F:DNA binding"/>
    <property type="evidence" value="ECO:0007669"/>
    <property type="project" value="UniProtKB-KW"/>
</dbReference>
<sequence>MYLVATILNAILIATQGLRVSETLGSDTEMTHRIGSNVIQTSECNSDTRYPERIHGVRFIPFPKPKTNEAKCLHWIKACGRPHWQFGQSSINRHTFVCSKHFVDPSGPTVEFPDPLPADGSKLKKTRLHWKLRHDGKSVSTNPDGNAATSVVGETVGMTATESETDDYQQLPIATGDSLELQHTYVNYRTS</sequence>
<name>A0A8B8CY10_CRAVI</name>
<reference evidence="8" key="1">
    <citation type="submission" date="2025-08" db="UniProtKB">
        <authorList>
            <consortium name="RefSeq"/>
        </authorList>
    </citation>
    <scope>IDENTIFICATION</scope>
    <source>
        <tissue evidence="8">Whole sample</tissue>
    </source>
</reference>
<feature type="signal peptide" evidence="5">
    <location>
        <begin position="1"/>
        <end position="17"/>
    </location>
</feature>
<dbReference type="SUPFAM" id="SSF57716">
    <property type="entry name" value="Glucocorticoid receptor-like (DNA-binding domain)"/>
    <property type="match status" value="1"/>
</dbReference>
<dbReference type="AlphaFoldDB" id="A0A8B8CY10"/>
<feature type="domain" description="THAP-type" evidence="6">
    <location>
        <begin position="43"/>
        <end position="104"/>
    </location>
</feature>
<evidence type="ECO:0000313" key="7">
    <source>
        <dbReference type="Proteomes" id="UP000694844"/>
    </source>
</evidence>
<dbReference type="OrthoDB" id="10066342at2759"/>
<evidence type="ECO:0000313" key="8">
    <source>
        <dbReference type="RefSeq" id="XP_022320129.1"/>
    </source>
</evidence>
<evidence type="ECO:0000256" key="1">
    <source>
        <dbReference type="ARBA" id="ARBA00022723"/>
    </source>
</evidence>
<evidence type="ECO:0000256" key="3">
    <source>
        <dbReference type="ARBA" id="ARBA00022833"/>
    </source>
</evidence>
<dbReference type="Proteomes" id="UP000694844">
    <property type="component" value="Chromosome 3"/>
</dbReference>
<gene>
    <name evidence="8" type="primary">LOC111122604</name>
</gene>